<reference evidence="1 2" key="1">
    <citation type="submission" date="2020-08" db="EMBL/GenBank/DDBJ databases">
        <authorList>
            <person name="Liu C."/>
            <person name="Sun Q."/>
        </authorList>
    </citation>
    <scope>NUCLEOTIDE SEQUENCE [LARGE SCALE GENOMIC DNA]</scope>
    <source>
        <strain evidence="1 2">NSJ-22</strain>
    </source>
</reference>
<sequence length="84" mass="9446">MNVVRHTEKKKYNSKVNYCRECRTKREDRKEKTIDVAKKGTKAASVVVIAPAIKVIQKDGAKLAEQVSHKAVNVAAEVIKKKKL</sequence>
<proteinExistence type="predicted"/>
<evidence type="ECO:0000313" key="2">
    <source>
        <dbReference type="Proteomes" id="UP000603474"/>
    </source>
</evidence>
<protein>
    <submittedName>
        <fullName evidence="1">Uncharacterized protein</fullName>
    </submittedName>
</protein>
<dbReference type="RefSeq" id="WP_187013047.1">
    <property type="nucleotide sequence ID" value="NZ_JACRWG010000090.1"/>
</dbReference>
<evidence type="ECO:0000313" key="1">
    <source>
        <dbReference type="EMBL" id="MBC6011012.1"/>
    </source>
</evidence>
<comment type="caution">
    <text evidence="1">The sequence shown here is derived from an EMBL/GenBank/DDBJ whole genome shotgun (WGS) entry which is preliminary data.</text>
</comment>
<organism evidence="1 2">
    <name type="scientific">Catenibacterium faecis</name>
    <dbReference type="NCBI Taxonomy" id="2764323"/>
    <lineage>
        <taxon>Bacteria</taxon>
        <taxon>Bacillati</taxon>
        <taxon>Bacillota</taxon>
        <taxon>Erysipelotrichia</taxon>
        <taxon>Erysipelotrichales</taxon>
        <taxon>Coprobacillaceae</taxon>
        <taxon>Catenibacterium</taxon>
    </lineage>
</organism>
<accession>A0ABR7KE92</accession>
<gene>
    <name evidence="1" type="ORF">H8909_12435</name>
</gene>
<dbReference type="Proteomes" id="UP000603474">
    <property type="component" value="Unassembled WGS sequence"/>
</dbReference>
<keyword evidence="2" id="KW-1185">Reference proteome</keyword>
<dbReference type="EMBL" id="JACRWG010000090">
    <property type="protein sequence ID" value="MBC6011012.1"/>
    <property type="molecule type" value="Genomic_DNA"/>
</dbReference>
<name>A0ABR7KE92_9FIRM</name>